<dbReference type="SUPFAM" id="SSF53448">
    <property type="entry name" value="Nucleotide-diphospho-sugar transferases"/>
    <property type="match status" value="1"/>
</dbReference>
<dbReference type="PANTHER" id="PTHR43584:SF8">
    <property type="entry name" value="N-ACETYLMURAMATE ALPHA-1-PHOSPHATE URIDYLYLTRANSFERASE"/>
    <property type="match status" value="1"/>
</dbReference>
<dbReference type="RefSeq" id="WP_157695135.1">
    <property type="nucleotide sequence ID" value="NZ_LT629710.1"/>
</dbReference>
<accession>A0A1H0IPG6</accession>
<proteinExistence type="predicted"/>
<dbReference type="InterPro" id="IPR050065">
    <property type="entry name" value="GlmU-like"/>
</dbReference>
<dbReference type="Proteomes" id="UP000198741">
    <property type="component" value="Chromosome I"/>
</dbReference>
<keyword evidence="2" id="KW-0548">Nucleotidyltransferase</keyword>
<dbReference type="AlphaFoldDB" id="A0A1H0IPG6"/>
<name>A0A1H0IPG6_9ACTN</name>
<keyword evidence="1 4" id="KW-0808">Transferase</keyword>
<evidence type="ECO:0000256" key="2">
    <source>
        <dbReference type="ARBA" id="ARBA00022695"/>
    </source>
</evidence>
<dbReference type="InterPro" id="IPR029044">
    <property type="entry name" value="Nucleotide-diphossugar_trans"/>
</dbReference>
<evidence type="ECO:0000256" key="1">
    <source>
        <dbReference type="ARBA" id="ARBA00022679"/>
    </source>
</evidence>
<reference evidence="4 5" key="1">
    <citation type="submission" date="2016-10" db="EMBL/GenBank/DDBJ databases">
        <authorList>
            <person name="de Groot N.N."/>
        </authorList>
    </citation>
    <scope>NUCLEOTIDE SEQUENCE [LARGE SCALE GENOMIC DNA]</scope>
    <source>
        <strain evidence="5">P4-7,KCTC 19426,CECT 7604</strain>
    </source>
</reference>
<dbReference type="InterPro" id="IPR005835">
    <property type="entry name" value="NTP_transferase_dom"/>
</dbReference>
<dbReference type="GO" id="GO:0016779">
    <property type="term" value="F:nucleotidyltransferase activity"/>
    <property type="evidence" value="ECO:0007669"/>
    <property type="project" value="UniProtKB-KW"/>
</dbReference>
<dbReference type="PANTHER" id="PTHR43584">
    <property type="entry name" value="NUCLEOTIDYL TRANSFERASE"/>
    <property type="match status" value="1"/>
</dbReference>
<dbReference type="Gene3D" id="3.90.550.10">
    <property type="entry name" value="Spore Coat Polysaccharide Biosynthesis Protein SpsA, Chain A"/>
    <property type="match status" value="1"/>
</dbReference>
<evidence type="ECO:0000259" key="3">
    <source>
        <dbReference type="Pfam" id="PF00483"/>
    </source>
</evidence>
<dbReference type="EMBL" id="LT629710">
    <property type="protein sequence ID" value="SDO33210.1"/>
    <property type="molecule type" value="Genomic_DNA"/>
</dbReference>
<keyword evidence="5" id="KW-1185">Reference proteome</keyword>
<evidence type="ECO:0000313" key="4">
    <source>
        <dbReference type="EMBL" id="SDO33210.1"/>
    </source>
</evidence>
<dbReference type="OrthoDB" id="9801810at2"/>
<dbReference type="STRING" id="1090615.SAMN04515671_0590"/>
<evidence type="ECO:0000313" key="5">
    <source>
        <dbReference type="Proteomes" id="UP000198741"/>
    </source>
</evidence>
<protein>
    <submittedName>
        <fullName evidence="4">MobA-like NTP transferase domain-containing protein</fullName>
    </submittedName>
</protein>
<sequence length="263" mass="28349">MSSTATDVVGVVLAAGRGSRLSPITDFVPKPLLTVDNERLLDLALARLGAVVADVAVNAHHLAEKIADAATAFRPSVHVSFERERLLGTAGALRHLRDWIDGRPVLVNNSDLWLSDPIDRFLDDWDRERPRLLVRDMGRPADFGTYRYMGVSTVPAKVAAALEYSPDGLYSAVWKDAYRRGELEFVELTGRSFDCGTPAEFLTANLSASGSSSVVAPDAQVLGDLDRCVILSGARVAAGERLVCAIRDRFGNTLTADPADVAS</sequence>
<feature type="domain" description="Nucleotidyl transferase" evidence="3">
    <location>
        <begin position="10"/>
        <end position="128"/>
    </location>
</feature>
<dbReference type="Pfam" id="PF00483">
    <property type="entry name" value="NTP_transferase"/>
    <property type="match status" value="1"/>
</dbReference>
<organism evidence="4 5">
    <name type="scientific">Nakamurella panacisegetis</name>
    <dbReference type="NCBI Taxonomy" id="1090615"/>
    <lineage>
        <taxon>Bacteria</taxon>
        <taxon>Bacillati</taxon>
        <taxon>Actinomycetota</taxon>
        <taxon>Actinomycetes</taxon>
        <taxon>Nakamurellales</taxon>
        <taxon>Nakamurellaceae</taxon>
        <taxon>Nakamurella</taxon>
    </lineage>
</organism>
<gene>
    <name evidence="4" type="ORF">SAMN04515671_0590</name>
</gene>